<accession>E0NPP3</accession>
<gene>
    <name evidence="1" type="ORF">HMPREF0658_0144</name>
</gene>
<organism evidence="1 2">
    <name type="scientific">Hoylesella marshii DSM 16973 = JCM 13450</name>
    <dbReference type="NCBI Taxonomy" id="862515"/>
    <lineage>
        <taxon>Bacteria</taxon>
        <taxon>Pseudomonadati</taxon>
        <taxon>Bacteroidota</taxon>
        <taxon>Bacteroidia</taxon>
        <taxon>Bacteroidales</taxon>
        <taxon>Prevotellaceae</taxon>
        <taxon>Hoylesella</taxon>
    </lineage>
</organism>
<keyword evidence="2" id="KW-1185">Reference proteome</keyword>
<reference evidence="1" key="1">
    <citation type="submission" date="2010-07" db="EMBL/GenBank/DDBJ databases">
        <authorList>
            <person name="Muzny D."/>
            <person name="Qin X."/>
            <person name="Deng J."/>
            <person name="Jiang H."/>
            <person name="Liu Y."/>
            <person name="Qu J."/>
            <person name="Song X.-Z."/>
            <person name="Zhang L."/>
            <person name="Thornton R."/>
            <person name="Coyle M."/>
            <person name="Francisco L."/>
            <person name="Jackson L."/>
            <person name="Javaid M."/>
            <person name="Korchina V."/>
            <person name="Kovar C."/>
            <person name="Mata R."/>
            <person name="Mathew T."/>
            <person name="Ngo R."/>
            <person name="Nguyen L."/>
            <person name="Nguyen N."/>
            <person name="Okwuonu G."/>
            <person name="Ongeri F."/>
            <person name="Pham C."/>
            <person name="Simmons D."/>
            <person name="Wilczek-Boney K."/>
            <person name="Hale W."/>
            <person name="Jakkamsetti A."/>
            <person name="Pham P."/>
            <person name="Ruth R."/>
            <person name="San Lucas F."/>
            <person name="Warren J."/>
            <person name="Zhang J."/>
            <person name="Zhao Z."/>
            <person name="Zhou C."/>
            <person name="Zhu D."/>
            <person name="Lee S."/>
            <person name="Bess C."/>
            <person name="Blankenburg K."/>
            <person name="Forbes L."/>
            <person name="Fu Q."/>
            <person name="Gubbala S."/>
            <person name="Hirani K."/>
            <person name="Jayaseelan J.C."/>
            <person name="Lara F."/>
            <person name="Munidasa M."/>
            <person name="Palculict T."/>
            <person name="Patil S."/>
            <person name="Pu L.-L."/>
            <person name="Saada N."/>
            <person name="Tang L."/>
            <person name="Weissenberger G."/>
            <person name="Zhu Y."/>
            <person name="Hemphill L."/>
            <person name="Shang Y."/>
            <person name="Youmans B."/>
            <person name="Ayvaz T."/>
            <person name="Ross M."/>
            <person name="Santibanez J."/>
            <person name="Aqrawi P."/>
            <person name="Gross S."/>
            <person name="Joshi V."/>
            <person name="Fowler G."/>
            <person name="Nazareth L."/>
            <person name="Reid J."/>
            <person name="Worley K."/>
            <person name="Petrosino J."/>
            <person name="Highlander S."/>
            <person name="Gibbs R."/>
        </authorList>
    </citation>
    <scope>NUCLEOTIDE SEQUENCE [LARGE SCALE GENOMIC DNA]</scope>
    <source>
        <strain evidence="1">DSM 16973</strain>
    </source>
</reference>
<proteinExistence type="predicted"/>
<name>E0NPP3_9BACT</name>
<comment type="caution">
    <text evidence="1">The sequence shown here is derived from an EMBL/GenBank/DDBJ whole genome shotgun (WGS) entry which is preliminary data.</text>
</comment>
<dbReference type="HOGENOM" id="CLU_2668020_0_0_10"/>
<evidence type="ECO:0000313" key="2">
    <source>
        <dbReference type="Proteomes" id="UP000004394"/>
    </source>
</evidence>
<protein>
    <submittedName>
        <fullName evidence="1">Uncharacterized protein</fullName>
    </submittedName>
</protein>
<evidence type="ECO:0000313" key="1">
    <source>
        <dbReference type="EMBL" id="EFM03002.1"/>
    </source>
</evidence>
<dbReference type="EMBL" id="AEEI01000004">
    <property type="protein sequence ID" value="EFM03002.1"/>
    <property type="molecule type" value="Genomic_DNA"/>
</dbReference>
<dbReference type="Proteomes" id="UP000004394">
    <property type="component" value="Unassembled WGS sequence"/>
</dbReference>
<dbReference type="BioCyc" id="PMAR862515-HMP:GMOO-150-MONOMER"/>
<sequence>MQTTIMKHGCKDNNKIKKKINDDRIFLTSVLHNQGQNKNFSACIAYANDKIKNLAFVVQLQAFEKRKRQATGCRF</sequence>
<dbReference type="AlphaFoldDB" id="E0NPP3"/>